<dbReference type="CDD" id="cd02440">
    <property type="entry name" value="AdoMet_MTases"/>
    <property type="match status" value="1"/>
</dbReference>
<evidence type="ECO:0000313" key="3">
    <source>
        <dbReference type="Proteomes" id="UP001310890"/>
    </source>
</evidence>
<evidence type="ECO:0000313" key="2">
    <source>
        <dbReference type="EMBL" id="KAK5114538.1"/>
    </source>
</evidence>
<dbReference type="PANTHER" id="PTHR43591">
    <property type="entry name" value="METHYLTRANSFERASE"/>
    <property type="match status" value="1"/>
</dbReference>
<dbReference type="Pfam" id="PF08242">
    <property type="entry name" value="Methyltransf_12"/>
    <property type="match status" value="1"/>
</dbReference>
<dbReference type="EMBL" id="JAVRRL010000017">
    <property type="protein sequence ID" value="KAK5114538.1"/>
    <property type="molecule type" value="Genomic_DNA"/>
</dbReference>
<feature type="domain" description="Methyltransferase type 12" evidence="1">
    <location>
        <begin position="48"/>
        <end position="143"/>
    </location>
</feature>
<sequence length="270" mass="29751">MDHYTLPRGGKESSRLNAQHNLYKDLQGYLLHPTIAASLPSKNCRIADIACGTGTWLLDLASSLPSHTSFTGLDISSAQFPSDSDKPANVSFRILNILEPVPEDLKGHFDAINLRLLICGLKAKDWSTAASNAKDLLKPNGWIQWCEGDFANQDVCPPNDGQGLRDLLQYNIEISQKNGKMLYDSVRNLRTTIEGAGLKRCEEVVVSTQSQAELTESCTWVEAHAMYGLARSLSDDLKATEALIAQCEEGVQRGCFWSWNIHLVIGQKSS</sequence>
<dbReference type="PANTHER" id="PTHR43591:SF50">
    <property type="entry name" value="METHYLTRANSFERASE DOMAIN-CONTAINING PROTEIN-RELATED"/>
    <property type="match status" value="1"/>
</dbReference>
<name>A0AAN7TKZ9_9PEZI</name>
<dbReference type="AlphaFoldDB" id="A0AAN7TKZ9"/>
<dbReference type="InterPro" id="IPR029063">
    <property type="entry name" value="SAM-dependent_MTases_sf"/>
</dbReference>
<dbReference type="SUPFAM" id="SSF53335">
    <property type="entry name" value="S-adenosyl-L-methionine-dependent methyltransferases"/>
    <property type="match status" value="1"/>
</dbReference>
<gene>
    <name evidence="2" type="ORF">LTR62_002473</name>
</gene>
<organism evidence="2 3">
    <name type="scientific">Meristemomyces frigidus</name>
    <dbReference type="NCBI Taxonomy" id="1508187"/>
    <lineage>
        <taxon>Eukaryota</taxon>
        <taxon>Fungi</taxon>
        <taxon>Dikarya</taxon>
        <taxon>Ascomycota</taxon>
        <taxon>Pezizomycotina</taxon>
        <taxon>Dothideomycetes</taxon>
        <taxon>Dothideomycetidae</taxon>
        <taxon>Mycosphaerellales</taxon>
        <taxon>Teratosphaeriaceae</taxon>
        <taxon>Meristemomyces</taxon>
    </lineage>
</organism>
<accession>A0AAN7TKZ9</accession>
<reference evidence="2" key="1">
    <citation type="submission" date="2023-08" db="EMBL/GenBank/DDBJ databases">
        <title>Black Yeasts Isolated from many extreme environments.</title>
        <authorList>
            <person name="Coleine C."/>
            <person name="Stajich J.E."/>
            <person name="Selbmann L."/>
        </authorList>
    </citation>
    <scope>NUCLEOTIDE SEQUENCE</scope>
    <source>
        <strain evidence="2">CCFEE 5401</strain>
    </source>
</reference>
<evidence type="ECO:0000259" key="1">
    <source>
        <dbReference type="Pfam" id="PF08242"/>
    </source>
</evidence>
<dbReference type="InterPro" id="IPR013217">
    <property type="entry name" value="Methyltransf_12"/>
</dbReference>
<dbReference type="Proteomes" id="UP001310890">
    <property type="component" value="Unassembled WGS sequence"/>
</dbReference>
<comment type="caution">
    <text evidence="2">The sequence shown here is derived from an EMBL/GenBank/DDBJ whole genome shotgun (WGS) entry which is preliminary data.</text>
</comment>
<proteinExistence type="predicted"/>
<protein>
    <recommendedName>
        <fullName evidence="1">Methyltransferase type 12 domain-containing protein</fullName>
    </recommendedName>
</protein>
<dbReference type="Gene3D" id="3.40.50.150">
    <property type="entry name" value="Vaccinia Virus protein VP39"/>
    <property type="match status" value="1"/>
</dbReference>